<dbReference type="AlphaFoldDB" id="A0A8T1DG72"/>
<sequence>MFENGEDEVYFFVAILCPNKACIGGAALTMGSDEGRDLSYNTEHFFCATRTSHVMTVALFSERKDNAVE</sequence>
<name>A0A8T1DG72_9STRA</name>
<protein>
    <submittedName>
        <fullName evidence="3">Uncharacterized protein</fullName>
    </submittedName>
</protein>
<organism evidence="3 6">
    <name type="scientific">Phytophthora cactorum</name>
    <dbReference type="NCBI Taxonomy" id="29920"/>
    <lineage>
        <taxon>Eukaryota</taxon>
        <taxon>Sar</taxon>
        <taxon>Stramenopiles</taxon>
        <taxon>Oomycota</taxon>
        <taxon>Peronosporomycetes</taxon>
        <taxon>Peronosporales</taxon>
        <taxon>Peronosporaceae</taxon>
        <taxon>Phytophthora</taxon>
    </lineage>
</organism>
<dbReference type="EMBL" id="RCMI01000046">
    <property type="protein sequence ID" value="KAG2939766.1"/>
    <property type="molecule type" value="Genomic_DNA"/>
</dbReference>
<accession>A0A8T1DG72</accession>
<dbReference type="Proteomes" id="UP000760860">
    <property type="component" value="Unassembled WGS sequence"/>
</dbReference>
<evidence type="ECO:0000313" key="5">
    <source>
        <dbReference type="EMBL" id="KAG3220817.1"/>
    </source>
</evidence>
<dbReference type="EMBL" id="RCMK01000277">
    <property type="protein sequence ID" value="KAG2939209.1"/>
    <property type="molecule type" value="Genomic_DNA"/>
</dbReference>
<proteinExistence type="predicted"/>
<dbReference type="EMBL" id="RCML01000290">
    <property type="protein sequence ID" value="KAG2982066.1"/>
    <property type="molecule type" value="Genomic_DNA"/>
</dbReference>
<dbReference type="EMBL" id="RCMG01000294">
    <property type="protein sequence ID" value="KAG2857347.1"/>
    <property type="molecule type" value="Genomic_DNA"/>
</dbReference>
<evidence type="ECO:0000313" key="1">
    <source>
        <dbReference type="EMBL" id="KAG2857347.1"/>
    </source>
</evidence>
<dbReference type="Proteomes" id="UP000774804">
    <property type="component" value="Unassembled WGS sequence"/>
</dbReference>
<dbReference type="Proteomes" id="UP000736787">
    <property type="component" value="Unassembled WGS sequence"/>
</dbReference>
<dbReference type="Proteomes" id="UP000735874">
    <property type="component" value="Unassembled WGS sequence"/>
</dbReference>
<dbReference type="Proteomes" id="UP000697107">
    <property type="component" value="Unassembled WGS sequence"/>
</dbReference>
<gene>
    <name evidence="1" type="ORF">PC113_g10766</name>
    <name evidence="3" type="ORF">PC115_g2921</name>
    <name evidence="2" type="ORF">PC117_g11017</name>
    <name evidence="4" type="ORF">PC118_g10209</name>
    <name evidence="5" type="ORF">PC129_g8420</name>
</gene>
<dbReference type="EMBL" id="RCMV01000245">
    <property type="protein sequence ID" value="KAG3220817.1"/>
    <property type="molecule type" value="Genomic_DNA"/>
</dbReference>
<evidence type="ECO:0000313" key="3">
    <source>
        <dbReference type="EMBL" id="KAG2939766.1"/>
    </source>
</evidence>
<evidence type="ECO:0000313" key="2">
    <source>
        <dbReference type="EMBL" id="KAG2939209.1"/>
    </source>
</evidence>
<evidence type="ECO:0000313" key="4">
    <source>
        <dbReference type="EMBL" id="KAG2982066.1"/>
    </source>
</evidence>
<comment type="caution">
    <text evidence="3">The sequence shown here is derived from an EMBL/GenBank/DDBJ whole genome shotgun (WGS) entry which is preliminary data.</text>
</comment>
<reference evidence="3" key="1">
    <citation type="submission" date="2018-10" db="EMBL/GenBank/DDBJ databases">
        <title>Effector identification in a new, highly contiguous assembly of the strawberry crown rot pathogen Phytophthora cactorum.</title>
        <authorList>
            <person name="Armitage A.D."/>
            <person name="Nellist C.F."/>
            <person name="Bates H."/>
            <person name="Vickerstaff R.J."/>
            <person name="Harrison R.J."/>
        </authorList>
    </citation>
    <scope>NUCLEOTIDE SEQUENCE</scope>
    <source>
        <strain evidence="1">15-7</strain>
        <strain evidence="3">4032</strain>
        <strain evidence="2">4040</strain>
        <strain evidence="4">P415</strain>
        <strain evidence="5">P421</strain>
    </source>
</reference>
<evidence type="ECO:0000313" key="6">
    <source>
        <dbReference type="Proteomes" id="UP000774804"/>
    </source>
</evidence>